<keyword evidence="3" id="KW-1185">Reference proteome</keyword>
<accession>C5FBK7</accession>
<reference evidence="3" key="1">
    <citation type="journal article" date="2012" name="MBio">
        <title>Comparative genome analysis of Trichophyton rubrum and related dermatophytes reveals candidate genes involved in infection.</title>
        <authorList>
            <person name="Martinez D.A."/>
            <person name="Oliver B.G."/>
            <person name="Graeser Y."/>
            <person name="Goldberg J.M."/>
            <person name="Li W."/>
            <person name="Martinez-Rossi N.M."/>
            <person name="Monod M."/>
            <person name="Shelest E."/>
            <person name="Barton R.C."/>
            <person name="Birch E."/>
            <person name="Brakhage A.A."/>
            <person name="Chen Z."/>
            <person name="Gurr S.J."/>
            <person name="Heiman D."/>
            <person name="Heitman J."/>
            <person name="Kosti I."/>
            <person name="Rossi A."/>
            <person name="Saif S."/>
            <person name="Samalova M."/>
            <person name="Saunders C.W."/>
            <person name="Shea T."/>
            <person name="Summerbell R.C."/>
            <person name="Xu J."/>
            <person name="Young S."/>
            <person name="Zeng Q."/>
            <person name="Birren B.W."/>
            <person name="Cuomo C.A."/>
            <person name="White T.C."/>
        </authorList>
    </citation>
    <scope>NUCLEOTIDE SEQUENCE [LARGE SCALE GENOMIC DNA]</scope>
    <source>
        <strain evidence="3">ATCC MYA-4605 / CBS 113480</strain>
    </source>
</reference>
<dbReference type="EMBL" id="DS995701">
    <property type="protein sequence ID" value="EEQ27191.1"/>
    <property type="molecule type" value="Genomic_DNA"/>
</dbReference>
<sequence>MAETLLEAVSNKAGLRKIRRLVEDGCDITAQDPFGKTALHCALELQHGDVCEYLVGKMAEQGRRLSARLPQAVTSWAREERWFPALESVVPVRDGSTSLTRDGYLALLEFLAESLGLPETIVAKILDDAEFWVTDAARREDEIYIDEDMRVKPYIKLRSTALQGYLRRIDIVTVSHDQGWSSEGIHNSYMGSYTWFDLGVIRHGEEEEEEEEEEDDYCYCFYGEFEDDEEDDDEDDEDEGEYEGEGEAEEEGKKKDILELQSNVCASDKRRTHYNEIRPRAPAIADWMDSIKPGDCIAVYPRAKYNAWVNYVKCVEIKLWYAQWHI</sequence>
<gene>
    <name evidence="2" type="ORF">MCYG_00079</name>
</gene>
<dbReference type="VEuPathDB" id="FungiDB:MCYG_00079"/>
<feature type="compositionally biased region" description="Acidic residues" evidence="1">
    <location>
        <begin position="227"/>
        <end position="250"/>
    </location>
</feature>
<dbReference type="Proteomes" id="UP000002035">
    <property type="component" value="Unassembled WGS sequence"/>
</dbReference>
<dbReference type="SUPFAM" id="SSF48403">
    <property type="entry name" value="Ankyrin repeat"/>
    <property type="match status" value="1"/>
</dbReference>
<dbReference type="Gene3D" id="1.25.40.20">
    <property type="entry name" value="Ankyrin repeat-containing domain"/>
    <property type="match status" value="1"/>
</dbReference>
<organism evidence="2 3">
    <name type="scientific">Arthroderma otae (strain ATCC MYA-4605 / CBS 113480)</name>
    <name type="common">Microsporum canis</name>
    <dbReference type="NCBI Taxonomy" id="554155"/>
    <lineage>
        <taxon>Eukaryota</taxon>
        <taxon>Fungi</taxon>
        <taxon>Dikarya</taxon>
        <taxon>Ascomycota</taxon>
        <taxon>Pezizomycotina</taxon>
        <taxon>Eurotiomycetes</taxon>
        <taxon>Eurotiomycetidae</taxon>
        <taxon>Onygenales</taxon>
        <taxon>Arthrodermataceae</taxon>
        <taxon>Microsporum</taxon>
    </lineage>
</organism>
<evidence type="ECO:0000256" key="1">
    <source>
        <dbReference type="SAM" id="MobiDB-lite"/>
    </source>
</evidence>
<name>C5FBK7_ARTOC</name>
<dbReference type="STRING" id="554155.C5FBK7"/>
<feature type="region of interest" description="Disordered" evidence="1">
    <location>
        <begin position="227"/>
        <end position="253"/>
    </location>
</feature>
<dbReference type="OrthoDB" id="195446at2759"/>
<dbReference type="eggNOG" id="ENOG502RV4S">
    <property type="taxonomic scope" value="Eukaryota"/>
</dbReference>
<dbReference type="RefSeq" id="XP_002849975.1">
    <property type="nucleotide sequence ID" value="XM_002849929.1"/>
</dbReference>
<dbReference type="HOGENOM" id="CLU_940704_0_0_1"/>
<dbReference type="AlphaFoldDB" id="C5FBK7"/>
<dbReference type="GeneID" id="9223429"/>
<evidence type="ECO:0000313" key="2">
    <source>
        <dbReference type="EMBL" id="EEQ27191.1"/>
    </source>
</evidence>
<protein>
    <submittedName>
        <fullName evidence="2">Uncharacterized protein</fullName>
    </submittedName>
</protein>
<dbReference type="InterPro" id="IPR036770">
    <property type="entry name" value="Ankyrin_rpt-contain_sf"/>
</dbReference>
<evidence type="ECO:0000313" key="3">
    <source>
        <dbReference type="Proteomes" id="UP000002035"/>
    </source>
</evidence>
<proteinExistence type="predicted"/>